<dbReference type="InterPro" id="IPR001647">
    <property type="entry name" value="HTH_TetR"/>
</dbReference>
<sequence>MQMSKREQNKKANREAILVAARDVFSQLGFGAATVRDIVRASGLAIGSFYNYFNDKDEAFAALVEAIVVPLARDLKTARATARTPQAFIGEPYRLVADFARTDSANATLIVKNQTLFRQTFYLASIRTTVQTDLETDLRGWMVEGRLQRHDPVLMADAMLALGIDLVVQTALDPASASGRVAFLVDLFMARLAPAAHPAA</sequence>
<evidence type="ECO:0000259" key="5">
    <source>
        <dbReference type="PROSITE" id="PS50977"/>
    </source>
</evidence>
<evidence type="ECO:0000256" key="4">
    <source>
        <dbReference type="PROSITE-ProRule" id="PRU00335"/>
    </source>
</evidence>
<evidence type="ECO:0000256" key="2">
    <source>
        <dbReference type="ARBA" id="ARBA00023125"/>
    </source>
</evidence>
<dbReference type="Gene3D" id="1.10.357.10">
    <property type="entry name" value="Tetracycline Repressor, domain 2"/>
    <property type="match status" value="1"/>
</dbReference>
<dbReference type="GO" id="GO:0000976">
    <property type="term" value="F:transcription cis-regulatory region binding"/>
    <property type="evidence" value="ECO:0007669"/>
    <property type="project" value="TreeGrafter"/>
</dbReference>
<dbReference type="InterPro" id="IPR050109">
    <property type="entry name" value="HTH-type_TetR-like_transc_reg"/>
</dbReference>
<dbReference type="RefSeq" id="WP_129331871.1">
    <property type="nucleotide sequence ID" value="NZ_SDVB01000196.1"/>
</dbReference>
<keyword evidence="1" id="KW-0805">Transcription regulation</keyword>
<dbReference type="PANTHER" id="PTHR30055:SF234">
    <property type="entry name" value="HTH-TYPE TRANSCRIPTIONAL REGULATOR BETI"/>
    <property type="match status" value="1"/>
</dbReference>
<dbReference type="EMBL" id="SDVB01000196">
    <property type="protein sequence ID" value="RYC15344.1"/>
    <property type="molecule type" value="Genomic_DNA"/>
</dbReference>
<organism evidence="6 7">
    <name type="scientific">Ciceribacter ferrooxidans</name>
    <dbReference type="NCBI Taxonomy" id="2509717"/>
    <lineage>
        <taxon>Bacteria</taxon>
        <taxon>Pseudomonadati</taxon>
        <taxon>Pseudomonadota</taxon>
        <taxon>Alphaproteobacteria</taxon>
        <taxon>Hyphomicrobiales</taxon>
        <taxon>Rhizobiaceae</taxon>
        <taxon>Ciceribacter</taxon>
    </lineage>
</organism>
<name>A0A4Q2TAE6_9HYPH</name>
<dbReference type="AlphaFoldDB" id="A0A4Q2TAE6"/>
<dbReference type="GO" id="GO:0003700">
    <property type="term" value="F:DNA-binding transcription factor activity"/>
    <property type="evidence" value="ECO:0007669"/>
    <property type="project" value="TreeGrafter"/>
</dbReference>
<keyword evidence="2 4" id="KW-0238">DNA-binding</keyword>
<evidence type="ECO:0000313" key="7">
    <source>
        <dbReference type="Proteomes" id="UP000291088"/>
    </source>
</evidence>
<comment type="caution">
    <text evidence="6">The sequence shown here is derived from an EMBL/GenBank/DDBJ whole genome shotgun (WGS) entry which is preliminary data.</text>
</comment>
<dbReference type="Pfam" id="PF00440">
    <property type="entry name" value="TetR_N"/>
    <property type="match status" value="1"/>
</dbReference>
<gene>
    <name evidence="6" type="ORF">EUU22_09960</name>
</gene>
<evidence type="ECO:0000313" key="6">
    <source>
        <dbReference type="EMBL" id="RYC15344.1"/>
    </source>
</evidence>
<evidence type="ECO:0000256" key="3">
    <source>
        <dbReference type="ARBA" id="ARBA00023163"/>
    </source>
</evidence>
<dbReference type="OrthoDB" id="7185252at2"/>
<protein>
    <submittedName>
        <fullName evidence="6">TetR/AcrR family transcriptional regulator</fullName>
    </submittedName>
</protein>
<dbReference type="PANTHER" id="PTHR30055">
    <property type="entry name" value="HTH-TYPE TRANSCRIPTIONAL REGULATOR RUTR"/>
    <property type="match status" value="1"/>
</dbReference>
<feature type="DNA-binding region" description="H-T-H motif" evidence="4">
    <location>
        <begin position="34"/>
        <end position="53"/>
    </location>
</feature>
<proteinExistence type="predicted"/>
<reference evidence="6 7" key="1">
    <citation type="submission" date="2019-01" db="EMBL/GenBank/DDBJ databases">
        <authorList>
            <person name="Deng T."/>
        </authorList>
    </citation>
    <scope>NUCLEOTIDE SEQUENCE [LARGE SCALE GENOMIC DNA]</scope>
    <source>
        <strain evidence="6 7">F8825</strain>
    </source>
</reference>
<dbReference type="Proteomes" id="UP000291088">
    <property type="component" value="Unassembled WGS sequence"/>
</dbReference>
<feature type="domain" description="HTH tetR-type" evidence="5">
    <location>
        <begin position="11"/>
        <end position="71"/>
    </location>
</feature>
<accession>A0A4Q2TAE6</accession>
<evidence type="ECO:0000256" key="1">
    <source>
        <dbReference type="ARBA" id="ARBA00023015"/>
    </source>
</evidence>
<dbReference type="PROSITE" id="PS50977">
    <property type="entry name" value="HTH_TETR_2"/>
    <property type="match status" value="1"/>
</dbReference>
<keyword evidence="3" id="KW-0804">Transcription</keyword>
<dbReference type="InterPro" id="IPR009057">
    <property type="entry name" value="Homeodomain-like_sf"/>
</dbReference>
<keyword evidence="7" id="KW-1185">Reference proteome</keyword>
<dbReference type="SUPFAM" id="SSF46689">
    <property type="entry name" value="Homeodomain-like"/>
    <property type="match status" value="1"/>
</dbReference>
<dbReference type="PRINTS" id="PR00455">
    <property type="entry name" value="HTHTETR"/>
</dbReference>